<name>A0AAN7B4M8_9PEZI</name>
<reference evidence="2" key="2">
    <citation type="submission" date="2023-05" db="EMBL/GenBank/DDBJ databases">
        <authorList>
            <consortium name="Lawrence Berkeley National Laboratory"/>
            <person name="Steindorff A."/>
            <person name="Hensen N."/>
            <person name="Bonometti L."/>
            <person name="Westerberg I."/>
            <person name="Brannstrom I.O."/>
            <person name="Guillou S."/>
            <person name="Cros-Aarteil S."/>
            <person name="Calhoun S."/>
            <person name="Haridas S."/>
            <person name="Kuo A."/>
            <person name="Mondo S."/>
            <person name="Pangilinan J."/>
            <person name="Riley R."/>
            <person name="Labutti K."/>
            <person name="Andreopoulos B."/>
            <person name="Lipzen A."/>
            <person name="Chen C."/>
            <person name="Yanf M."/>
            <person name="Daum C."/>
            <person name="Ng V."/>
            <person name="Clum A."/>
            <person name="Ohm R."/>
            <person name="Martin F."/>
            <person name="Silar P."/>
            <person name="Natvig D."/>
            <person name="Lalanne C."/>
            <person name="Gautier V."/>
            <person name="Ament-Velasquez S.L."/>
            <person name="Kruys A."/>
            <person name="Hutchinson M.I."/>
            <person name="Powell A.J."/>
            <person name="Barry K."/>
            <person name="Miller A.N."/>
            <person name="Grigoriev I.V."/>
            <person name="Debuchy R."/>
            <person name="Gladieux P."/>
            <person name="Thoren M.H."/>
            <person name="Johannesson H."/>
        </authorList>
    </citation>
    <scope>NUCLEOTIDE SEQUENCE</scope>
    <source>
        <strain evidence="2">PSN293</strain>
    </source>
</reference>
<protein>
    <submittedName>
        <fullName evidence="2">Uncharacterized protein</fullName>
    </submittedName>
</protein>
<evidence type="ECO:0000313" key="3">
    <source>
        <dbReference type="Proteomes" id="UP001301769"/>
    </source>
</evidence>
<evidence type="ECO:0000256" key="1">
    <source>
        <dbReference type="SAM" id="SignalP"/>
    </source>
</evidence>
<evidence type="ECO:0000313" key="2">
    <source>
        <dbReference type="EMBL" id="KAK4210114.1"/>
    </source>
</evidence>
<proteinExistence type="predicted"/>
<dbReference type="Proteomes" id="UP001301769">
    <property type="component" value="Unassembled WGS sequence"/>
</dbReference>
<dbReference type="AlphaFoldDB" id="A0AAN7B4M8"/>
<reference evidence="2" key="1">
    <citation type="journal article" date="2023" name="Mol. Phylogenet. Evol.">
        <title>Genome-scale phylogeny and comparative genomics of the fungal order Sordariales.</title>
        <authorList>
            <person name="Hensen N."/>
            <person name="Bonometti L."/>
            <person name="Westerberg I."/>
            <person name="Brannstrom I.O."/>
            <person name="Guillou S."/>
            <person name="Cros-Aarteil S."/>
            <person name="Calhoun S."/>
            <person name="Haridas S."/>
            <person name="Kuo A."/>
            <person name="Mondo S."/>
            <person name="Pangilinan J."/>
            <person name="Riley R."/>
            <person name="LaButti K."/>
            <person name="Andreopoulos B."/>
            <person name="Lipzen A."/>
            <person name="Chen C."/>
            <person name="Yan M."/>
            <person name="Daum C."/>
            <person name="Ng V."/>
            <person name="Clum A."/>
            <person name="Steindorff A."/>
            <person name="Ohm R.A."/>
            <person name="Martin F."/>
            <person name="Silar P."/>
            <person name="Natvig D.O."/>
            <person name="Lalanne C."/>
            <person name="Gautier V."/>
            <person name="Ament-Velasquez S.L."/>
            <person name="Kruys A."/>
            <person name="Hutchinson M.I."/>
            <person name="Powell A.J."/>
            <person name="Barry K."/>
            <person name="Miller A.N."/>
            <person name="Grigoriev I.V."/>
            <person name="Debuchy R."/>
            <person name="Gladieux P."/>
            <person name="Hiltunen Thoren M."/>
            <person name="Johannesson H."/>
        </authorList>
    </citation>
    <scope>NUCLEOTIDE SEQUENCE</scope>
    <source>
        <strain evidence="2">PSN293</strain>
    </source>
</reference>
<feature type="chain" id="PRO_5042836748" evidence="1">
    <location>
        <begin position="22"/>
        <end position="116"/>
    </location>
</feature>
<comment type="caution">
    <text evidence="2">The sequence shown here is derived from an EMBL/GenBank/DDBJ whole genome shotgun (WGS) entry which is preliminary data.</text>
</comment>
<keyword evidence="1" id="KW-0732">Signal</keyword>
<dbReference type="EMBL" id="MU858184">
    <property type="protein sequence ID" value="KAK4210114.1"/>
    <property type="molecule type" value="Genomic_DNA"/>
</dbReference>
<sequence length="116" mass="12631">MQLHQLARILSLLASTQMATAYKLNFYRGEGCRSESLGEWVGGPDEGCRNDFKGAAKSAVVQSTGDVDRPFMITFFSSEDCNPDTEIVHGEPDEDGSSCMTAASYGSFAVWDLYAD</sequence>
<accession>A0AAN7B4M8</accession>
<keyword evidence="3" id="KW-1185">Reference proteome</keyword>
<feature type="signal peptide" evidence="1">
    <location>
        <begin position="1"/>
        <end position="21"/>
    </location>
</feature>
<organism evidence="2 3">
    <name type="scientific">Rhypophila decipiens</name>
    <dbReference type="NCBI Taxonomy" id="261697"/>
    <lineage>
        <taxon>Eukaryota</taxon>
        <taxon>Fungi</taxon>
        <taxon>Dikarya</taxon>
        <taxon>Ascomycota</taxon>
        <taxon>Pezizomycotina</taxon>
        <taxon>Sordariomycetes</taxon>
        <taxon>Sordariomycetidae</taxon>
        <taxon>Sordariales</taxon>
        <taxon>Naviculisporaceae</taxon>
        <taxon>Rhypophila</taxon>
    </lineage>
</organism>
<gene>
    <name evidence="2" type="ORF">QBC37DRAFT_403718</name>
</gene>